<comment type="caution">
    <text evidence="1">The sequence shown here is derived from an EMBL/GenBank/DDBJ whole genome shotgun (WGS) entry which is preliminary data.</text>
</comment>
<name>A0A5J9V9D8_9POAL</name>
<dbReference type="Gramene" id="TVU32017">
    <property type="protein sequence ID" value="TVU32017"/>
    <property type="gene ID" value="EJB05_23733"/>
</dbReference>
<dbReference type="AlphaFoldDB" id="A0A5J9V9D8"/>
<sequence length="60" mass="6736">MCPCPAPEMPPFSSTLRITTRASAFRDKLTFICTELINYYTKYAANILGNQDANLTLFAE</sequence>
<keyword evidence="2" id="KW-1185">Reference proteome</keyword>
<dbReference type="EMBL" id="RWGY01000011">
    <property type="protein sequence ID" value="TVU32017.1"/>
    <property type="molecule type" value="Genomic_DNA"/>
</dbReference>
<feature type="non-terminal residue" evidence="1">
    <location>
        <position position="1"/>
    </location>
</feature>
<gene>
    <name evidence="1" type="ORF">EJB05_23733</name>
</gene>
<proteinExistence type="predicted"/>
<organism evidence="1 2">
    <name type="scientific">Eragrostis curvula</name>
    <name type="common">weeping love grass</name>
    <dbReference type="NCBI Taxonomy" id="38414"/>
    <lineage>
        <taxon>Eukaryota</taxon>
        <taxon>Viridiplantae</taxon>
        <taxon>Streptophyta</taxon>
        <taxon>Embryophyta</taxon>
        <taxon>Tracheophyta</taxon>
        <taxon>Spermatophyta</taxon>
        <taxon>Magnoliopsida</taxon>
        <taxon>Liliopsida</taxon>
        <taxon>Poales</taxon>
        <taxon>Poaceae</taxon>
        <taxon>PACMAD clade</taxon>
        <taxon>Chloridoideae</taxon>
        <taxon>Eragrostideae</taxon>
        <taxon>Eragrostidinae</taxon>
        <taxon>Eragrostis</taxon>
    </lineage>
</organism>
<evidence type="ECO:0000313" key="2">
    <source>
        <dbReference type="Proteomes" id="UP000324897"/>
    </source>
</evidence>
<evidence type="ECO:0000313" key="1">
    <source>
        <dbReference type="EMBL" id="TVU32017.1"/>
    </source>
</evidence>
<accession>A0A5J9V9D8</accession>
<reference evidence="1 2" key="1">
    <citation type="journal article" date="2019" name="Sci. Rep.">
        <title>A high-quality genome of Eragrostis curvula grass provides insights into Poaceae evolution and supports new strategies to enhance forage quality.</title>
        <authorList>
            <person name="Carballo J."/>
            <person name="Santos B.A.C.M."/>
            <person name="Zappacosta D."/>
            <person name="Garbus I."/>
            <person name="Selva J.P."/>
            <person name="Gallo C.A."/>
            <person name="Diaz A."/>
            <person name="Albertini E."/>
            <person name="Caccamo M."/>
            <person name="Echenique V."/>
        </authorList>
    </citation>
    <scope>NUCLEOTIDE SEQUENCE [LARGE SCALE GENOMIC DNA]</scope>
    <source>
        <strain evidence="2">cv. Victoria</strain>
        <tissue evidence="1">Leaf</tissue>
    </source>
</reference>
<protein>
    <submittedName>
        <fullName evidence="1">Uncharacterized protein</fullName>
    </submittedName>
</protein>
<dbReference type="Proteomes" id="UP000324897">
    <property type="component" value="Chromosome 1"/>
</dbReference>